<dbReference type="Proteomes" id="UP000001055">
    <property type="component" value="Unassembled WGS sequence"/>
</dbReference>
<dbReference type="AlphaFoldDB" id="Q0V196"/>
<gene>
    <name evidence="1" type="ORF">SNOG_02218</name>
</gene>
<reference evidence="2" key="1">
    <citation type="journal article" date="2007" name="Plant Cell">
        <title>Dothideomycete-plant interactions illuminated by genome sequencing and EST analysis of the wheat pathogen Stagonospora nodorum.</title>
        <authorList>
            <person name="Hane J.K."/>
            <person name="Lowe R.G."/>
            <person name="Solomon P.S."/>
            <person name="Tan K.C."/>
            <person name="Schoch C.L."/>
            <person name="Spatafora J.W."/>
            <person name="Crous P.W."/>
            <person name="Kodira C."/>
            <person name="Birren B.W."/>
            <person name="Galagan J.E."/>
            <person name="Torriani S.F."/>
            <person name="McDonald B.A."/>
            <person name="Oliver R.P."/>
        </authorList>
    </citation>
    <scope>NUCLEOTIDE SEQUENCE [LARGE SCALE GENOMIC DNA]</scope>
    <source>
        <strain evidence="2">SN15 / ATCC MYA-4574 / FGSC 10173</strain>
    </source>
</reference>
<protein>
    <submittedName>
        <fullName evidence="1">Uncharacterized protein</fullName>
    </submittedName>
</protein>
<organism evidence="1 2">
    <name type="scientific">Phaeosphaeria nodorum (strain SN15 / ATCC MYA-4574 / FGSC 10173)</name>
    <name type="common">Glume blotch fungus</name>
    <name type="synonym">Parastagonospora nodorum</name>
    <dbReference type="NCBI Taxonomy" id="321614"/>
    <lineage>
        <taxon>Eukaryota</taxon>
        <taxon>Fungi</taxon>
        <taxon>Dikarya</taxon>
        <taxon>Ascomycota</taxon>
        <taxon>Pezizomycotina</taxon>
        <taxon>Dothideomycetes</taxon>
        <taxon>Pleosporomycetidae</taxon>
        <taxon>Pleosporales</taxon>
        <taxon>Pleosporineae</taxon>
        <taxon>Phaeosphaeriaceae</taxon>
        <taxon>Parastagonospora</taxon>
    </lineage>
</organism>
<dbReference type="RefSeq" id="XP_001792835.1">
    <property type="nucleotide sequence ID" value="XM_001792783.1"/>
</dbReference>
<dbReference type="GeneID" id="5969685"/>
<dbReference type="EMBL" id="CH445327">
    <property type="protein sequence ID" value="EAT90430.1"/>
    <property type="molecule type" value="Genomic_DNA"/>
</dbReference>
<dbReference type="InParanoid" id="Q0V196"/>
<dbReference type="VEuPathDB" id="FungiDB:JI435_022180"/>
<name>Q0V196_PHANO</name>
<proteinExistence type="predicted"/>
<evidence type="ECO:0000313" key="1">
    <source>
        <dbReference type="EMBL" id="EAT90430.1"/>
    </source>
</evidence>
<dbReference type="OMA" id="KNVRMEC"/>
<dbReference type="KEGG" id="pno:SNOG_02218"/>
<accession>Q0V196</accession>
<sequence length="417" mass="46289">MYPADNNGSHLLGIQTQVLINEELADDSDSSFGINFADSEGDGHPVWNLISVEKDVPSSSVLEDVDPTAQNSTSLSHVQRVDFGSYINDMSMATSPTLSMTPNYDLALRSFTRKPAIKGGALTTSMLMLRLLTTYPLMLRDPHSPPPFIHPSFLADQESKTMESLTTCVSLIQMLESGGSAGRRLVWKNIRLECERLQLQWSDLDAWELLSSMQALLAYMLLRLDEGETEHNNFDTLLLTTAWVIGCAMNCKIGNFNCTSPTGMSYGTTYRDWVFEESRRRYSTTTLMSSLADIRIRTSLTFSIMRMLFSTEPAGACFMTDGFILAPLPAQKHLWEARDEFEWTKAKRQDTRGDSVFGIKVGGRMAKVDPCPILDEGNGTSMEHVPDDVQSSVNWQEWCAGMDGLGALVMLAASLPV</sequence>
<evidence type="ECO:0000313" key="2">
    <source>
        <dbReference type="Proteomes" id="UP000001055"/>
    </source>
</evidence>